<evidence type="ECO:0000256" key="6">
    <source>
        <dbReference type="SAM" id="MobiDB-lite"/>
    </source>
</evidence>
<keyword evidence="2" id="KW-0805">Transcription regulation</keyword>
<dbReference type="Pfam" id="PF04542">
    <property type="entry name" value="Sigma70_r2"/>
    <property type="match status" value="1"/>
</dbReference>
<feature type="region of interest" description="Disordered" evidence="6">
    <location>
        <begin position="186"/>
        <end position="229"/>
    </location>
</feature>
<dbReference type="Pfam" id="PF08281">
    <property type="entry name" value="Sigma70_r4_2"/>
    <property type="match status" value="1"/>
</dbReference>
<dbReference type="InterPro" id="IPR013325">
    <property type="entry name" value="RNA_pol_sigma_r2"/>
</dbReference>
<dbReference type="GO" id="GO:0016987">
    <property type="term" value="F:sigma factor activity"/>
    <property type="evidence" value="ECO:0007669"/>
    <property type="project" value="UniProtKB-KW"/>
</dbReference>
<dbReference type="GO" id="GO:0003677">
    <property type="term" value="F:DNA binding"/>
    <property type="evidence" value="ECO:0007669"/>
    <property type="project" value="UniProtKB-KW"/>
</dbReference>
<dbReference type="EMBL" id="CAEZXN010000028">
    <property type="protein sequence ID" value="CAB4701025.1"/>
    <property type="molecule type" value="Genomic_DNA"/>
</dbReference>
<evidence type="ECO:0000256" key="2">
    <source>
        <dbReference type="ARBA" id="ARBA00023015"/>
    </source>
</evidence>
<feature type="domain" description="RNA polymerase sigma-70 region 2" evidence="7">
    <location>
        <begin position="32"/>
        <end position="95"/>
    </location>
</feature>
<evidence type="ECO:0000259" key="7">
    <source>
        <dbReference type="Pfam" id="PF04542"/>
    </source>
</evidence>
<dbReference type="AlphaFoldDB" id="A0A6J6PW17"/>
<dbReference type="PANTHER" id="PTHR43133:SF50">
    <property type="entry name" value="ECF RNA POLYMERASE SIGMA FACTOR SIGM"/>
    <property type="match status" value="1"/>
</dbReference>
<organism evidence="9">
    <name type="scientific">freshwater metagenome</name>
    <dbReference type="NCBI Taxonomy" id="449393"/>
    <lineage>
        <taxon>unclassified sequences</taxon>
        <taxon>metagenomes</taxon>
        <taxon>ecological metagenomes</taxon>
    </lineage>
</organism>
<evidence type="ECO:0000256" key="3">
    <source>
        <dbReference type="ARBA" id="ARBA00023082"/>
    </source>
</evidence>
<proteinExistence type="inferred from homology"/>
<comment type="similarity">
    <text evidence="1">Belongs to the sigma-70 factor family. ECF subfamily.</text>
</comment>
<feature type="domain" description="RNA polymerase sigma factor 70 region 4 type 2" evidence="8">
    <location>
        <begin position="123"/>
        <end position="175"/>
    </location>
</feature>
<dbReference type="InterPro" id="IPR039425">
    <property type="entry name" value="RNA_pol_sigma-70-like"/>
</dbReference>
<evidence type="ECO:0000313" key="9">
    <source>
        <dbReference type="EMBL" id="CAB4701025.1"/>
    </source>
</evidence>
<evidence type="ECO:0000256" key="1">
    <source>
        <dbReference type="ARBA" id="ARBA00010641"/>
    </source>
</evidence>
<gene>
    <name evidence="9" type="ORF">UFOPK2423_01170</name>
    <name evidence="10" type="ORF">UFOPK4367_00801</name>
</gene>
<dbReference type="Gene3D" id="1.10.10.10">
    <property type="entry name" value="Winged helix-like DNA-binding domain superfamily/Winged helix DNA-binding domain"/>
    <property type="match status" value="1"/>
</dbReference>
<reference evidence="9" key="1">
    <citation type="submission" date="2020-05" db="EMBL/GenBank/DDBJ databases">
        <authorList>
            <person name="Chiriac C."/>
            <person name="Salcher M."/>
            <person name="Ghai R."/>
            <person name="Kavagutti S V."/>
        </authorList>
    </citation>
    <scope>NUCLEOTIDE SEQUENCE</scope>
</reference>
<accession>A0A6J6PW17</accession>
<dbReference type="EMBL" id="CAFBRC010000044">
    <property type="protein sequence ID" value="CAB5075471.1"/>
    <property type="molecule type" value="Genomic_DNA"/>
</dbReference>
<dbReference type="InterPro" id="IPR014284">
    <property type="entry name" value="RNA_pol_sigma-70_dom"/>
</dbReference>
<keyword evidence="5" id="KW-0804">Transcription</keyword>
<sequence>MLELSFEHASDEELLAAYVSGHPRALEALLLRRRDFIWSLSLKFLGNATLAEEAMQEASIALFKRAHQFKGDSKFTTWMYQIVHNCAMDVARKYRKGDVNVDVDQYTETFSVEDQSEEITSRQTVMKALMEIDPDQRAALVLVVMEGLSVEEASTTLGVPAGTIKSRCSRGKAALAAILSELDPRLAQGGSQGGSQGNSQGKGSGGNQTAAPIVLGTENLEVENREGGQ</sequence>
<dbReference type="InterPro" id="IPR036388">
    <property type="entry name" value="WH-like_DNA-bd_sf"/>
</dbReference>
<dbReference type="GO" id="GO:0006352">
    <property type="term" value="P:DNA-templated transcription initiation"/>
    <property type="evidence" value="ECO:0007669"/>
    <property type="project" value="InterPro"/>
</dbReference>
<evidence type="ECO:0000256" key="4">
    <source>
        <dbReference type="ARBA" id="ARBA00023125"/>
    </source>
</evidence>
<dbReference type="InterPro" id="IPR007627">
    <property type="entry name" value="RNA_pol_sigma70_r2"/>
</dbReference>
<protein>
    <submittedName>
        <fullName evidence="9">Unannotated protein</fullName>
    </submittedName>
</protein>
<feature type="compositionally biased region" description="Gly residues" evidence="6">
    <location>
        <begin position="190"/>
        <end position="206"/>
    </location>
</feature>
<dbReference type="InterPro" id="IPR013249">
    <property type="entry name" value="RNA_pol_sigma70_r4_t2"/>
</dbReference>
<dbReference type="SUPFAM" id="SSF88659">
    <property type="entry name" value="Sigma3 and sigma4 domains of RNA polymerase sigma factors"/>
    <property type="match status" value="1"/>
</dbReference>
<keyword evidence="4" id="KW-0238">DNA-binding</keyword>
<evidence type="ECO:0000313" key="10">
    <source>
        <dbReference type="EMBL" id="CAB5075471.1"/>
    </source>
</evidence>
<name>A0A6J6PW17_9ZZZZ</name>
<keyword evidence="3" id="KW-0731">Sigma factor</keyword>
<evidence type="ECO:0000259" key="8">
    <source>
        <dbReference type="Pfam" id="PF08281"/>
    </source>
</evidence>
<dbReference type="InterPro" id="IPR013324">
    <property type="entry name" value="RNA_pol_sigma_r3/r4-like"/>
</dbReference>
<dbReference type="Gene3D" id="1.10.1740.10">
    <property type="match status" value="1"/>
</dbReference>
<dbReference type="NCBIfam" id="TIGR02937">
    <property type="entry name" value="sigma70-ECF"/>
    <property type="match status" value="1"/>
</dbReference>
<dbReference type="PANTHER" id="PTHR43133">
    <property type="entry name" value="RNA POLYMERASE ECF-TYPE SIGMA FACTO"/>
    <property type="match status" value="1"/>
</dbReference>
<dbReference type="SUPFAM" id="SSF88946">
    <property type="entry name" value="Sigma2 domain of RNA polymerase sigma factors"/>
    <property type="match status" value="1"/>
</dbReference>
<evidence type="ECO:0000256" key="5">
    <source>
        <dbReference type="ARBA" id="ARBA00023163"/>
    </source>
</evidence>